<evidence type="ECO:0000259" key="4">
    <source>
        <dbReference type="Pfam" id="PF10106"/>
    </source>
</evidence>
<dbReference type="InterPro" id="IPR050708">
    <property type="entry name" value="T6SS_VgrG/RHS"/>
</dbReference>
<dbReference type="InterPro" id="IPR006533">
    <property type="entry name" value="T6SS_Vgr_RhsGE"/>
</dbReference>
<dbReference type="PANTHER" id="PTHR32305">
    <property type="match status" value="1"/>
</dbReference>
<proteinExistence type="inferred from homology"/>
<dbReference type="Pfam" id="PF10106">
    <property type="entry name" value="DUF2345"/>
    <property type="match status" value="1"/>
</dbReference>
<name>A0ABZ3C1B9_9GAMM</name>
<dbReference type="InterPro" id="IPR017847">
    <property type="entry name" value="T6SS_RhsGE_Vgr_subset"/>
</dbReference>
<accession>A0ABZ3C1B9</accession>
<evidence type="ECO:0000313" key="7">
    <source>
        <dbReference type="Proteomes" id="UP001449178"/>
    </source>
</evidence>
<feature type="domain" description="Putative type VI secretion system Rhs element associated Vgr" evidence="5">
    <location>
        <begin position="486"/>
        <end position="594"/>
    </location>
</feature>
<gene>
    <name evidence="6" type="primary">tssI</name>
    <name evidence="6" type="ORF">WMO13_04175</name>
</gene>
<dbReference type="EMBL" id="CP150637">
    <property type="protein sequence ID" value="WZW88590.1"/>
    <property type="molecule type" value="Genomic_DNA"/>
</dbReference>
<keyword evidence="2" id="KW-0175">Coiled coil</keyword>
<dbReference type="NCBIfam" id="TIGR01646">
    <property type="entry name" value="vgr_GE"/>
    <property type="match status" value="1"/>
</dbReference>
<dbReference type="Gene3D" id="3.55.50.10">
    <property type="entry name" value="Baseplate protein-like domains"/>
    <property type="match status" value="1"/>
</dbReference>
<protein>
    <submittedName>
        <fullName evidence="6">Type VI secretion system tip protein TssI/VgrG</fullName>
    </submittedName>
</protein>
<evidence type="ECO:0000256" key="1">
    <source>
        <dbReference type="ARBA" id="ARBA00005558"/>
    </source>
</evidence>
<organism evidence="6 7">
    <name type="scientific">Ignatzschineria larvae DSM 13226</name>
    <dbReference type="NCBI Taxonomy" id="1111732"/>
    <lineage>
        <taxon>Bacteria</taxon>
        <taxon>Pseudomonadati</taxon>
        <taxon>Pseudomonadota</taxon>
        <taxon>Gammaproteobacteria</taxon>
        <taxon>Cardiobacteriales</taxon>
        <taxon>Ignatzschineriaceae</taxon>
        <taxon>Ignatzschineria</taxon>
    </lineage>
</organism>
<feature type="domain" description="Gp5/Type VI secretion system Vgr protein OB-fold" evidence="3">
    <location>
        <begin position="395"/>
        <end position="464"/>
    </location>
</feature>
<comment type="similarity">
    <text evidence="1">Belongs to the VgrG protein family.</text>
</comment>
<evidence type="ECO:0000313" key="6">
    <source>
        <dbReference type="EMBL" id="WZW88590.1"/>
    </source>
</evidence>
<evidence type="ECO:0000256" key="2">
    <source>
        <dbReference type="SAM" id="Coils"/>
    </source>
</evidence>
<dbReference type="Proteomes" id="UP001449178">
    <property type="component" value="Chromosome"/>
</dbReference>
<dbReference type="NCBIfam" id="TIGR03361">
    <property type="entry name" value="VI_Rhs_Vgr"/>
    <property type="match status" value="1"/>
</dbReference>
<feature type="coiled-coil region" evidence="2">
    <location>
        <begin position="563"/>
        <end position="590"/>
    </location>
</feature>
<reference evidence="6 7" key="1">
    <citation type="submission" date="2024-03" db="EMBL/GenBank/DDBJ databases">
        <title>Complete Genome Sequence and Annotation of Ignatzschineria larvae DSM 13226.</title>
        <authorList>
            <person name="Cantrell E."/>
            <person name="Burcham Z.M."/>
        </authorList>
    </citation>
    <scope>NUCLEOTIDE SEQUENCE [LARGE SCALE GENOMIC DNA]</scope>
    <source>
        <strain evidence="6 7">DSM 13226</strain>
    </source>
</reference>
<dbReference type="RefSeq" id="WP_342386910.1">
    <property type="nucleotide sequence ID" value="NZ_CP150637.1"/>
</dbReference>
<dbReference type="InterPro" id="IPR018769">
    <property type="entry name" value="VgrG2_DUF2345"/>
</dbReference>
<keyword evidence="7" id="KW-1185">Reference proteome</keyword>
<dbReference type="PANTHER" id="PTHR32305:SF11">
    <property type="entry name" value="TYPE VI SECRETION SYSTEM SPIKE PROTEIN VGRG3"/>
    <property type="match status" value="1"/>
</dbReference>
<feature type="domain" description="DUF2345" evidence="4">
    <location>
        <begin position="615"/>
        <end position="758"/>
    </location>
</feature>
<evidence type="ECO:0000259" key="5">
    <source>
        <dbReference type="Pfam" id="PF13296"/>
    </source>
</evidence>
<dbReference type="SUPFAM" id="SSF69279">
    <property type="entry name" value="Phage tail proteins"/>
    <property type="match status" value="2"/>
</dbReference>
<evidence type="ECO:0000259" key="3">
    <source>
        <dbReference type="Pfam" id="PF04717"/>
    </source>
</evidence>
<dbReference type="Pfam" id="PF05954">
    <property type="entry name" value="Phage_GPD"/>
    <property type="match status" value="1"/>
</dbReference>
<dbReference type="Gene3D" id="2.30.110.50">
    <property type="match status" value="1"/>
</dbReference>
<sequence length="836" mass="95256">MLAHNITHLFDSQQKYFYTLQVNNDHDLRVVSFSLSEEISQPFKATIVVASTSYHLDFSQFLDHTGLFTFYRNGEVQRYLHGVITSIAKGDRKNRYYLYTLTLEPRIFKLGLRQNVRIFQQQSVEKIVTTLLKESGVFFFNWSLTAKYDYREYCVQYRETDLAFIDRLLAEEGMSYYFEHLEDRHIFVVYDRYTGTGSLDRKIPYHLPQGGAAPAESIYSLYYREEIGFSHVKLTDYCFKKSAYTLSNDAQADLSSHGQNRQYFYYDYPGRYKEDISGERYTRKRLAKLRKSLNTAEVSSNVLSLIAGYRLTLDDHIDDSLNRDWLVAKITHEGTQHQVLEEEGIEGTALYHNQATLIDAKSEWISEGNSKPQIDGSQIAVVVGPDNEEIYCDEYARVRVKFPWDIYRTPEPSNDSGLSCWIRVSQDWAGAGWGSMQLPRVGQEVIVTFLNGDPDQPIITGRVYNNLQTTPYKMPRYKTVTTIKSKEVKGSGYNELILDDTYTKIKAMLHSTHGASQLSLGYIKSEHRVDKHPDHRGDGFELRTDEWGAIRAGKGLYISTDIREKAEKKQLDLEESIVQLEQALALARELARAADTSQTYRTDVDNQESQFKGVYQELKLPGMLLSSPEGIALTSPKSIQTSSSQNITLTSYQSIDMSSFKDFRVAAKTNVSILAVEKDLNLIANQGRMKIQAQNNELELSSKQELRVISNDNSIVIAAQNGIKLVSGGAYILIKDGKVEIGGPQPLDIKTAGFNVVGSNNMPYNFTSYGSENPMLNDEMFVIEDDEGNPIPGFKYKIEREDGEVFRGRTNHKGETMRIGSGNQNLKIEVFRDWEE</sequence>
<dbReference type="Gene3D" id="4.10.220.110">
    <property type="match status" value="1"/>
</dbReference>
<dbReference type="InterPro" id="IPR028244">
    <property type="entry name" value="T6SS_Rhs_Vgr_dom"/>
</dbReference>
<dbReference type="SUPFAM" id="SSF69255">
    <property type="entry name" value="gp5 N-terminal domain-like"/>
    <property type="match status" value="1"/>
</dbReference>
<dbReference type="Pfam" id="PF13296">
    <property type="entry name" value="T6SS_Vgr"/>
    <property type="match status" value="1"/>
</dbReference>
<dbReference type="InterPro" id="IPR006531">
    <property type="entry name" value="Gp5/Vgr_OB"/>
</dbReference>
<dbReference type="InterPro" id="IPR037026">
    <property type="entry name" value="Vgr_OB-fold_dom_sf"/>
</dbReference>
<dbReference type="SUPFAM" id="SSF69349">
    <property type="entry name" value="Phage fibre proteins"/>
    <property type="match status" value="1"/>
</dbReference>
<dbReference type="Gene3D" id="2.40.50.230">
    <property type="entry name" value="Gp5 N-terminal domain"/>
    <property type="match status" value="1"/>
</dbReference>
<dbReference type="Pfam" id="PF04717">
    <property type="entry name" value="Phage_base_V"/>
    <property type="match status" value="1"/>
</dbReference>